<name>A0AAV9NYU0_9PEZI</name>
<comment type="similarity">
    <text evidence="1 3">Belongs to the short-chain dehydrogenases/reductases (SDR) family.</text>
</comment>
<dbReference type="AlphaFoldDB" id="A0AAV9NYU0"/>
<evidence type="ECO:0000256" key="2">
    <source>
        <dbReference type="ARBA" id="ARBA00023002"/>
    </source>
</evidence>
<gene>
    <name evidence="4" type="ORF">LTR77_010525</name>
</gene>
<dbReference type="GO" id="GO:0005811">
    <property type="term" value="C:lipid droplet"/>
    <property type="evidence" value="ECO:0007669"/>
    <property type="project" value="TreeGrafter"/>
</dbReference>
<comment type="caution">
    <text evidence="4">The sequence shown here is derived from an EMBL/GenBank/DDBJ whole genome shotgun (WGS) entry which is preliminary data.</text>
</comment>
<evidence type="ECO:0000313" key="4">
    <source>
        <dbReference type="EMBL" id="KAK5163576.1"/>
    </source>
</evidence>
<evidence type="ECO:0000256" key="1">
    <source>
        <dbReference type="ARBA" id="ARBA00006484"/>
    </source>
</evidence>
<dbReference type="GO" id="GO:0000140">
    <property type="term" value="F:acylglycerone-phosphate reductase (NADP+) activity"/>
    <property type="evidence" value="ECO:0007669"/>
    <property type="project" value="TreeGrafter"/>
</dbReference>
<organism evidence="4 5">
    <name type="scientific">Saxophila tyrrhenica</name>
    <dbReference type="NCBI Taxonomy" id="1690608"/>
    <lineage>
        <taxon>Eukaryota</taxon>
        <taxon>Fungi</taxon>
        <taxon>Dikarya</taxon>
        <taxon>Ascomycota</taxon>
        <taxon>Pezizomycotina</taxon>
        <taxon>Dothideomycetes</taxon>
        <taxon>Dothideomycetidae</taxon>
        <taxon>Mycosphaerellales</taxon>
        <taxon>Extremaceae</taxon>
        <taxon>Saxophila</taxon>
    </lineage>
</organism>
<dbReference type="GO" id="GO:0005783">
    <property type="term" value="C:endoplasmic reticulum"/>
    <property type="evidence" value="ECO:0007669"/>
    <property type="project" value="TreeGrafter"/>
</dbReference>
<proteinExistence type="inferred from homology"/>
<dbReference type="Proteomes" id="UP001337655">
    <property type="component" value="Unassembled WGS sequence"/>
</dbReference>
<dbReference type="GO" id="GO:0006654">
    <property type="term" value="P:phosphatidic acid biosynthetic process"/>
    <property type="evidence" value="ECO:0007669"/>
    <property type="project" value="TreeGrafter"/>
</dbReference>
<evidence type="ECO:0000313" key="5">
    <source>
        <dbReference type="Proteomes" id="UP001337655"/>
    </source>
</evidence>
<dbReference type="SUPFAM" id="SSF51735">
    <property type="entry name" value="NAD(P)-binding Rossmann-fold domains"/>
    <property type="match status" value="1"/>
</dbReference>
<dbReference type="PRINTS" id="PR00081">
    <property type="entry name" value="GDHRDH"/>
</dbReference>
<dbReference type="InterPro" id="IPR002347">
    <property type="entry name" value="SDR_fam"/>
</dbReference>
<reference evidence="4 5" key="1">
    <citation type="submission" date="2023-08" db="EMBL/GenBank/DDBJ databases">
        <title>Black Yeasts Isolated from many extreme environments.</title>
        <authorList>
            <person name="Coleine C."/>
            <person name="Stajich J.E."/>
            <person name="Selbmann L."/>
        </authorList>
    </citation>
    <scope>NUCLEOTIDE SEQUENCE [LARGE SCALE GENOMIC DNA]</scope>
    <source>
        <strain evidence="4 5">CCFEE 5935</strain>
    </source>
</reference>
<protein>
    <submittedName>
        <fullName evidence="4">Uncharacterized protein</fullName>
    </submittedName>
</protein>
<keyword evidence="5" id="KW-1185">Reference proteome</keyword>
<dbReference type="PRINTS" id="PR00080">
    <property type="entry name" value="SDRFAMILY"/>
</dbReference>
<dbReference type="PANTHER" id="PTHR44169:SF6">
    <property type="entry name" value="NADPH-DEPENDENT 1-ACYLDIHYDROXYACETONE PHOSPHATE REDUCTASE"/>
    <property type="match status" value="1"/>
</dbReference>
<accession>A0AAV9NYU0</accession>
<dbReference type="GO" id="GO:0004806">
    <property type="term" value="F:triacylglycerol lipase activity"/>
    <property type="evidence" value="ECO:0007669"/>
    <property type="project" value="TreeGrafter"/>
</dbReference>
<dbReference type="Pfam" id="PF00106">
    <property type="entry name" value="adh_short"/>
    <property type="match status" value="1"/>
</dbReference>
<keyword evidence="2" id="KW-0560">Oxidoreductase</keyword>
<dbReference type="PANTHER" id="PTHR44169">
    <property type="entry name" value="NADPH-DEPENDENT 1-ACYLDIHYDROXYACETONE PHOSPHATE REDUCTASE"/>
    <property type="match status" value="1"/>
</dbReference>
<dbReference type="InterPro" id="IPR036291">
    <property type="entry name" value="NAD(P)-bd_dom_sf"/>
</dbReference>
<dbReference type="RefSeq" id="XP_064654018.1">
    <property type="nucleotide sequence ID" value="XM_064807743.1"/>
</dbReference>
<sequence length="286" mass="31005">MSVPKRSVLITGCSTGGMGSELAKAFHKTGYHVYATARNLSKMEDLSALGIQTLQLDVTSDESIRACVKSLDSLDVLINNAGANQLMPVVDFPITEAKRLFDLNVWSQVAMIQAFTPLLLRSSNAMIVNHTSSAAVTTIPYSGVYAASKAAFSMMSDTLRLELQPFNIKVVDLRTAMVATNIFENQKSATPTSLPSGSIYEPARSVVDKSLRGETLEAGSKPMSAELWAQQVVRDLTKTTPPAIIWRGDNAWLVRLATVLPHGLFDGLIKKMTGFDQAEKILRAAV</sequence>
<evidence type="ECO:0000256" key="3">
    <source>
        <dbReference type="RuleBase" id="RU000363"/>
    </source>
</evidence>
<dbReference type="Gene3D" id="3.40.50.720">
    <property type="entry name" value="NAD(P)-binding Rossmann-like Domain"/>
    <property type="match status" value="1"/>
</dbReference>
<dbReference type="GeneID" id="89931851"/>
<dbReference type="GO" id="GO:0019433">
    <property type="term" value="P:triglyceride catabolic process"/>
    <property type="evidence" value="ECO:0007669"/>
    <property type="project" value="TreeGrafter"/>
</dbReference>
<dbReference type="CDD" id="cd05374">
    <property type="entry name" value="17beta-HSD-like_SDR_c"/>
    <property type="match status" value="1"/>
</dbReference>
<dbReference type="EMBL" id="JAVRRT010000024">
    <property type="protein sequence ID" value="KAK5163576.1"/>
    <property type="molecule type" value="Genomic_DNA"/>
</dbReference>